<reference evidence="4" key="1">
    <citation type="submission" date="2021-02" db="EMBL/GenBank/DDBJ databases">
        <authorList>
            <person name="Nowell W R."/>
        </authorList>
    </citation>
    <scope>NUCLEOTIDE SEQUENCE</scope>
</reference>
<keyword evidence="2" id="KW-0433">Leucine-rich repeat</keyword>
<evidence type="ECO:0000313" key="5">
    <source>
        <dbReference type="Proteomes" id="UP000663828"/>
    </source>
</evidence>
<dbReference type="Proteomes" id="UP000663828">
    <property type="component" value="Unassembled WGS sequence"/>
</dbReference>
<dbReference type="GO" id="GO:0031267">
    <property type="term" value="F:small GTPase binding"/>
    <property type="evidence" value="ECO:0007669"/>
    <property type="project" value="TreeGrafter"/>
</dbReference>
<dbReference type="GO" id="GO:0005634">
    <property type="term" value="C:nucleus"/>
    <property type="evidence" value="ECO:0007669"/>
    <property type="project" value="TreeGrafter"/>
</dbReference>
<proteinExistence type="predicted"/>
<keyword evidence="1" id="KW-0343">GTPase activation</keyword>
<dbReference type="EMBL" id="CAJNOR010000954">
    <property type="protein sequence ID" value="CAF1044714.1"/>
    <property type="molecule type" value="Genomic_DNA"/>
</dbReference>
<dbReference type="InterPro" id="IPR001611">
    <property type="entry name" value="Leu-rich_rpt"/>
</dbReference>
<sequence length="225" mass="25939">MANISTYRNQKLEEKINNCQFRTRVDLRKQKLTDSDMEFVIQEGIHNKQCTMLWLTNNQITSQSISMLASILHENTTLEGLSVCHNDLFDSDLLYLTQALSNRTSGLGRLALTSNRITDKGVEYLADMLRTNRSLVQLWLGFNYISDDGVKFLADILSFHNRTLQVISLAWNNLITDASIDYFIDMFESNQTLRTVCLSNCNFSDFGRKKLREAAKLHTEFYLDL</sequence>
<dbReference type="Gene3D" id="3.80.10.10">
    <property type="entry name" value="Ribonuclease Inhibitor"/>
    <property type="match status" value="1"/>
</dbReference>
<gene>
    <name evidence="4" type="ORF">XAT740_LOCUS15454</name>
</gene>
<dbReference type="GO" id="GO:0005096">
    <property type="term" value="F:GTPase activator activity"/>
    <property type="evidence" value="ECO:0007669"/>
    <property type="project" value="UniProtKB-KW"/>
</dbReference>
<accession>A0A814JZN9</accession>
<name>A0A814JZN9_ADIRI</name>
<dbReference type="GO" id="GO:0048471">
    <property type="term" value="C:perinuclear region of cytoplasm"/>
    <property type="evidence" value="ECO:0007669"/>
    <property type="project" value="TreeGrafter"/>
</dbReference>
<dbReference type="GO" id="GO:0005829">
    <property type="term" value="C:cytosol"/>
    <property type="evidence" value="ECO:0007669"/>
    <property type="project" value="TreeGrafter"/>
</dbReference>
<dbReference type="InterPro" id="IPR032675">
    <property type="entry name" value="LRR_dom_sf"/>
</dbReference>
<dbReference type="SMART" id="SM00368">
    <property type="entry name" value="LRR_RI"/>
    <property type="match status" value="6"/>
</dbReference>
<dbReference type="InterPro" id="IPR027038">
    <property type="entry name" value="RanGap"/>
</dbReference>
<keyword evidence="5" id="KW-1185">Reference proteome</keyword>
<evidence type="ECO:0000256" key="3">
    <source>
        <dbReference type="ARBA" id="ARBA00022737"/>
    </source>
</evidence>
<dbReference type="PANTHER" id="PTHR24113">
    <property type="entry name" value="RAN GTPASE-ACTIVATING PROTEIN 1"/>
    <property type="match status" value="1"/>
</dbReference>
<protein>
    <submittedName>
        <fullName evidence="4">Uncharacterized protein</fullName>
    </submittedName>
</protein>
<comment type="caution">
    <text evidence="4">The sequence shown here is derived from an EMBL/GenBank/DDBJ whole genome shotgun (WGS) entry which is preliminary data.</text>
</comment>
<dbReference type="Pfam" id="PF13516">
    <property type="entry name" value="LRR_6"/>
    <property type="match status" value="4"/>
</dbReference>
<dbReference type="GO" id="GO:0006913">
    <property type="term" value="P:nucleocytoplasmic transport"/>
    <property type="evidence" value="ECO:0007669"/>
    <property type="project" value="TreeGrafter"/>
</dbReference>
<keyword evidence="3" id="KW-0677">Repeat</keyword>
<dbReference type="SUPFAM" id="SSF52047">
    <property type="entry name" value="RNI-like"/>
    <property type="match status" value="1"/>
</dbReference>
<dbReference type="PANTHER" id="PTHR24113:SF12">
    <property type="entry name" value="RAN GTPASE-ACTIVATING PROTEIN 1"/>
    <property type="match status" value="1"/>
</dbReference>
<evidence type="ECO:0000313" key="4">
    <source>
        <dbReference type="EMBL" id="CAF1044714.1"/>
    </source>
</evidence>
<organism evidence="4 5">
    <name type="scientific">Adineta ricciae</name>
    <name type="common">Rotifer</name>
    <dbReference type="NCBI Taxonomy" id="249248"/>
    <lineage>
        <taxon>Eukaryota</taxon>
        <taxon>Metazoa</taxon>
        <taxon>Spiralia</taxon>
        <taxon>Gnathifera</taxon>
        <taxon>Rotifera</taxon>
        <taxon>Eurotatoria</taxon>
        <taxon>Bdelloidea</taxon>
        <taxon>Adinetida</taxon>
        <taxon>Adinetidae</taxon>
        <taxon>Adineta</taxon>
    </lineage>
</organism>
<evidence type="ECO:0000256" key="1">
    <source>
        <dbReference type="ARBA" id="ARBA00022468"/>
    </source>
</evidence>
<evidence type="ECO:0000256" key="2">
    <source>
        <dbReference type="ARBA" id="ARBA00022614"/>
    </source>
</evidence>
<dbReference type="AlphaFoldDB" id="A0A814JZN9"/>